<dbReference type="InterPro" id="IPR032789">
    <property type="entry name" value="T2SS-T3SS_pil_N"/>
</dbReference>
<reference evidence="5 6" key="2">
    <citation type="submission" date="2020-01" db="EMBL/GenBank/DDBJ databases">
        <title>Microvirga sp. nov., an arsenate reduction bacterium isolated from Tibet hotspring sediments.</title>
        <authorList>
            <person name="Xian W.-D."/>
            <person name="Li W.-J."/>
        </authorList>
    </citation>
    <scope>NUCLEOTIDE SEQUENCE [LARGE SCALE GENOMIC DNA]</scope>
    <source>
        <strain evidence="5 6">KCTC 23863</strain>
    </source>
</reference>
<dbReference type="Proteomes" id="UP000436483">
    <property type="component" value="Unassembled WGS sequence"/>
</dbReference>
<gene>
    <name evidence="5" type="ORF">GR328_04310</name>
</gene>
<feature type="domain" description="Type II/III secretion system secretin-like" evidence="2">
    <location>
        <begin position="270"/>
        <end position="431"/>
    </location>
</feature>
<comment type="caution">
    <text evidence="5">The sequence shown here is derived from an EMBL/GenBank/DDBJ whole genome shotgun (WGS) entry which is preliminary data.</text>
</comment>
<dbReference type="PANTHER" id="PTHR30332:SF17">
    <property type="entry name" value="TYPE IV PILIATION SYSTEM PROTEIN DR_0774-RELATED"/>
    <property type="match status" value="1"/>
</dbReference>
<protein>
    <submittedName>
        <fullName evidence="5">BON domain-containing protein</fullName>
    </submittedName>
</protein>
<evidence type="ECO:0000259" key="4">
    <source>
        <dbReference type="Pfam" id="PF13629"/>
    </source>
</evidence>
<dbReference type="Pfam" id="PF13629">
    <property type="entry name" value="T2SS-T3SS_pil_N"/>
    <property type="match status" value="1"/>
</dbReference>
<dbReference type="GO" id="GO:0015627">
    <property type="term" value="C:type II protein secretion system complex"/>
    <property type="evidence" value="ECO:0007669"/>
    <property type="project" value="TreeGrafter"/>
</dbReference>
<dbReference type="InterPro" id="IPR007055">
    <property type="entry name" value="BON_dom"/>
</dbReference>
<dbReference type="PRINTS" id="PR01032">
    <property type="entry name" value="PHAGEIV"/>
</dbReference>
<feature type="domain" description="Pilus formation protein N-terminal" evidence="4">
    <location>
        <begin position="53"/>
        <end position="121"/>
    </location>
</feature>
<accession>A0A7X3MP77</accession>
<evidence type="ECO:0000313" key="5">
    <source>
        <dbReference type="EMBL" id="MXQ10681.1"/>
    </source>
</evidence>
<evidence type="ECO:0000259" key="3">
    <source>
        <dbReference type="Pfam" id="PF04972"/>
    </source>
</evidence>
<dbReference type="InterPro" id="IPR004846">
    <property type="entry name" value="T2SS/T3SS_dom"/>
</dbReference>
<dbReference type="GO" id="GO:0009306">
    <property type="term" value="P:protein secretion"/>
    <property type="evidence" value="ECO:0007669"/>
    <property type="project" value="InterPro"/>
</dbReference>
<evidence type="ECO:0000259" key="2">
    <source>
        <dbReference type="Pfam" id="PF00263"/>
    </source>
</evidence>
<feature type="domain" description="BON" evidence="3">
    <location>
        <begin position="128"/>
        <end position="184"/>
    </location>
</feature>
<proteinExistence type="inferred from homology"/>
<dbReference type="PROSITE" id="PS51257">
    <property type="entry name" value="PROKAR_LIPOPROTEIN"/>
    <property type="match status" value="1"/>
</dbReference>
<dbReference type="PRINTS" id="PR00811">
    <property type="entry name" value="BCTERIALGSPD"/>
</dbReference>
<sequence length="510" mass="54719">MFLTKWRRRLVACRLLALSQVLLLVLSCLGSLLVPSQSQARERLITFVNGRASGIDLAKGQFMTVRTAVDIGKVVVGDPDIATAVVMSGRSFYILGRGEGRTNVAVFNADDVMIGMANVEVGADTIDLEQSIQEAVPNANVRVDTVNGRIRLGGTVPDAVALRKVLEVAEQYGSEGVINTLRVTGGQQVMLEVRFVEASRNAGRELGISWFMRRENDRSGRGVATGAFRGPNSSGAITFNANLPSGGAPFGTILAEVLGVGIDADILVQALEGKGLARRLAEPNLVALSGDKASFLAGGEVPIPVSEEDGKVTVTYKEYGVRLNFTPTVLDGGLINLKLQPEVSEVDFSTTVRTGAIQIPAFTTRRADTTIELRDGQSFVIAGLLQSVHTKTQDQLPWLGQLPVLGALFRSSSFREQETDLVIIVTPRLVKPTRPGRPLRTPLDSASPSNDLEFFLLGKLEVDNDTLQGIAAGKGIIGPYGHIVDLTPGKPHAAQKVVKKRIVRKKIVKD</sequence>
<reference evidence="5 6" key="1">
    <citation type="submission" date="2019-12" db="EMBL/GenBank/DDBJ databases">
        <authorList>
            <person name="Yuan C.-G."/>
        </authorList>
    </citation>
    <scope>NUCLEOTIDE SEQUENCE [LARGE SCALE GENOMIC DNA]</scope>
    <source>
        <strain evidence="5 6">KCTC 23863</strain>
    </source>
</reference>
<dbReference type="OrthoDB" id="9775455at2"/>
<comment type="similarity">
    <text evidence="1">Belongs to the bacterial secretin family.</text>
</comment>
<dbReference type="InterPro" id="IPR050810">
    <property type="entry name" value="Bact_Secretion_Sys_Channel"/>
</dbReference>
<dbReference type="Pfam" id="PF04972">
    <property type="entry name" value="BON"/>
    <property type="match status" value="1"/>
</dbReference>
<evidence type="ECO:0000256" key="1">
    <source>
        <dbReference type="RuleBase" id="RU004003"/>
    </source>
</evidence>
<dbReference type="Pfam" id="PF00263">
    <property type="entry name" value="Secretin"/>
    <property type="match status" value="1"/>
</dbReference>
<dbReference type="PANTHER" id="PTHR30332">
    <property type="entry name" value="PROBABLE GENERAL SECRETION PATHWAY PROTEIN D"/>
    <property type="match status" value="1"/>
</dbReference>
<keyword evidence="6" id="KW-1185">Reference proteome</keyword>
<evidence type="ECO:0000313" key="6">
    <source>
        <dbReference type="Proteomes" id="UP000436483"/>
    </source>
</evidence>
<dbReference type="EMBL" id="WURB01000002">
    <property type="protein sequence ID" value="MXQ10681.1"/>
    <property type="molecule type" value="Genomic_DNA"/>
</dbReference>
<organism evidence="5 6">
    <name type="scientific">Microvirga makkahensis</name>
    <dbReference type="NCBI Taxonomy" id="1128670"/>
    <lineage>
        <taxon>Bacteria</taxon>
        <taxon>Pseudomonadati</taxon>
        <taxon>Pseudomonadota</taxon>
        <taxon>Alphaproteobacteria</taxon>
        <taxon>Hyphomicrobiales</taxon>
        <taxon>Methylobacteriaceae</taxon>
        <taxon>Microvirga</taxon>
    </lineage>
</organism>
<dbReference type="InterPro" id="IPR001775">
    <property type="entry name" value="GspD/PilQ"/>
</dbReference>
<name>A0A7X3MP77_9HYPH</name>
<dbReference type="AlphaFoldDB" id="A0A7X3MP77"/>